<proteinExistence type="predicted"/>
<feature type="signal peptide" evidence="2">
    <location>
        <begin position="1"/>
        <end position="23"/>
    </location>
</feature>
<evidence type="ECO:0000256" key="2">
    <source>
        <dbReference type="SAM" id="SignalP"/>
    </source>
</evidence>
<evidence type="ECO:0000313" key="4">
    <source>
        <dbReference type="EMBL" id="PZC87410.1"/>
    </source>
</evidence>
<feature type="chain" id="PRO_5038227716" evidence="2">
    <location>
        <begin position="24"/>
        <end position="118"/>
    </location>
</feature>
<dbReference type="Proteomes" id="UP000249218">
    <property type="component" value="Unassembled WGS sequence"/>
</dbReference>
<feature type="compositionally biased region" description="Polar residues" evidence="1">
    <location>
        <begin position="42"/>
        <end position="51"/>
    </location>
</feature>
<dbReference type="AlphaFoldDB" id="A0A2W1CSF7"/>
<evidence type="ECO:0000313" key="3">
    <source>
        <dbReference type="EMBL" id="PZC87393.1"/>
    </source>
</evidence>
<organism evidence="4 5">
    <name type="scientific">Helicoverpa armigera</name>
    <name type="common">Cotton bollworm</name>
    <name type="synonym">Heliothis armigera</name>
    <dbReference type="NCBI Taxonomy" id="29058"/>
    <lineage>
        <taxon>Eukaryota</taxon>
        <taxon>Metazoa</taxon>
        <taxon>Ecdysozoa</taxon>
        <taxon>Arthropoda</taxon>
        <taxon>Hexapoda</taxon>
        <taxon>Insecta</taxon>
        <taxon>Pterygota</taxon>
        <taxon>Neoptera</taxon>
        <taxon>Endopterygota</taxon>
        <taxon>Lepidoptera</taxon>
        <taxon>Glossata</taxon>
        <taxon>Ditrysia</taxon>
        <taxon>Noctuoidea</taxon>
        <taxon>Noctuidae</taxon>
        <taxon>Heliothinae</taxon>
        <taxon>Helicoverpa</taxon>
    </lineage>
</organism>
<gene>
    <name evidence="4" type="primary">HaOG216857</name>
    <name evidence="3" type="synonym">HaOG216459</name>
    <name evidence="3" type="ORF">B5X24_HaOG216459</name>
    <name evidence="4" type="ORF">B5X24_HaOG216857</name>
</gene>
<keyword evidence="5" id="KW-1185">Reference proteome</keyword>
<comment type="caution">
    <text evidence="4">The sequence shown here is derived from an EMBL/GenBank/DDBJ whole genome shotgun (WGS) entry which is preliminary data.</text>
</comment>
<feature type="region of interest" description="Disordered" evidence="1">
    <location>
        <begin position="40"/>
        <end position="65"/>
    </location>
</feature>
<reference evidence="4" key="2">
    <citation type="submission" date="2017-05" db="EMBL/GenBank/DDBJ databases">
        <authorList>
            <person name="Song R."/>
            <person name="Chenine A.L."/>
            <person name="Ruprecht R.M."/>
        </authorList>
    </citation>
    <scope>NUCLEOTIDE SEQUENCE</scope>
    <source>
        <strain evidence="4">Harm_GR_Male_#8</strain>
        <tissue evidence="4">Whole organism</tissue>
    </source>
</reference>
<dbReference type="EMBL" id="NHMN01024363">
    <property type="protein sequence ID" value="PZC87410.1"/>
    <property type="molecule type" value="Genomic_DNA"/>
</dbReference>
<dbReference type="EMBL" id="NHMN01024249">
    <property type="protein sequence ID" value="PZC87393.1"/>
    <property type="molecule type" value="Genomic_DNA"/>
</dbReference>
<reference evidence="4 5" key="1">
    <citation type="journal article" date="2017" name="BMC Biol.">
        <title>Genomic innovations, transcriptional plasticity and gene loss underlying the evolution and divergence of two highly polyphagous and invasive Helicoverpa pest species.</title>
        <authorList>
            <person name="Pearce S.L."/>
            <person name="Clarke D.F."/>
            <person name="East P.D."/>
            <person name="Elfekih S."/>
            <person name="Gordon K.H."/>
            <person name="Jermiin L.S."/>
            <person name="McGaughran A."/>
            <person name="Oakeshott J.G."/>
            <person name="Papanikolaou A."/>
            <person name="Perera O.P."/>
            <person name="Rane R.V."/>
            <person name="Richards S."/>
            <person name="Tay W.T."/>
            <person name="Walsh T.K."/>
            <person name="Anderson A."/>
            <person name="Anderson C.J."/>
            <person name="Asgari S."/>
            <person name="Board P.G."/>
            <person name="Bretschneider A."/>
            <person name="Campbell P.M."/>
            <person name="Chertemps T."/>
            <person name="Christeller J.T."/>
            <person name="Coppin C.W."/>
            <person name="Downes S.J."/>
            <person name="Duan G."/>
            <person name="Farnsworth C.A."/>
            <person name="Good R.T."/>
            <person name="Han L.B."/>
            <person name="Han Y.C."/>
            <person name="Hatje K."/>
            <person name="Horne I."/>
            <person name="Huang Y.P."/>
            <person name="Hughes D.S."/>
            <person name="Jacquin-Joly E."/>
            <person name="James W."/>
            <person name="Jhangiani S."/>
            <person name="Kollmar M."/>
            <person name="Kuwar S.S."/>
            <person name="Li S."/>
            <person name="Liu N.Y."/>
            <person name="Maibeche M.T."/>
            <person name="Miller J.R."/>
            <person name="Montagne N."/>
            <person name="Perry T."/>
            <person name="Qu J."/>
            <person name="Song S.V."/>
            <person name="Sutton G.G."/>
            <person name="Vogel H."/>
            <person name="Walenz B.P."/>
            <person name="Xu W."/>
            <person name="Zhang H.J."/>
            <person name="Zou Z."/>
            <person name="Batterham P."/>
            <person name="Edwards O.R."/>
            <person name="Feyereisen R."/>
            <person name="Gibbs R.A."/>
            <person name="Heckel D.G."/>
            <person name="McGrath A."/>
            <person name="Robin C."/>
            <person name="Scherer S.E."/>
            <person name="Worley K.C."/>
            <person name="Wu Y.D."/>
        </authorList>
    </citation>
    <scope>NUCLEOTIDE SEQUENCE [LARGE SCALE GENOMIC DNA]</scope>
    <source>
        <strain evidence="4">Harm_GR_Male_#8</strain>
        <tissue evidence="4">Whole organism</tissue>
    </source>
</reference>
<evidence type="ECO:0000256" key="1">
    <source>
        <dbReference type="SAM" id="MobiDB-lite"/>
    </source>
</evidence>
<evidence type="ECO:0000313" key="5">
    <source>
        <dbReference type="Proteomes" id="UP000249218"/>
    </source>
</evidence>
<protein>
    <submittedName>
        <fullName evidence="4">Uncharacterized protein</fullName>
    </submittedName>
</protein>
<name>A0A2W1CSF7_HELAM</name>
<sequence length="118" mass="13623">MELLKQTIYFLLFIFFCFHFVQAAPCRKAVQPVHGNYETARRMSNQKNSIQLGKPEKIPTPMPTQSTIDPKILVIVSQLKKGTLLQNKENYEKLLQRLKEDFYPTTTKAPTCSKCNKS</sequence>
<accession>A0A2W1CSF7</accession>
<keyword evidence="2" id="KW-0732">Signal</keyword>